<feature type="domain" description="Fumarylacetoacetase-like C-terminal" evidence="2">
    <location>
        <begin position="28"/>
        <end position="226"/>
    </location>
</feature>
<dbReference type="EMBL" id="BAAARW010000027">
    <property type="protein sequence ID" value="GAA2444304.1"/>
    <property type="molecule type" value="Genomic_DNA"/>
</dbReference>
<evidence type="ECO:0000313" key="3">
    <source>
        <dbReference type="EMBL" id="GAA2444304.1"/>
    </source>
</evidence>
<evidence type="ECO:0000256" key="1">
    <source>
        <dbReference type="ARBA" id="ARBA00022723"/>
    </source>
</evidence>
<accession>A0ABN3K024</accession>
<name>A0ABN3K024_9ACTN</name>
<sequence>MTTPLLWPIDQVTLPVVGRPEAFPVRRVYCVGRNYLDHIREMREGDERDDPFFFQKPADAIVADGSSVPYPPQTDDLQFEGELVVAIGAEGADIGPGDALAPVFGFAAGIDLTRRDRQRECREMARPWEAGKSFDHSAPCGPVLPADQAAWSPSGELRLSVNGEPRQHTGLNLMIWNVPEIISHLSGSYRLMPGDLIYTGTPAGVAPVRPGDRIRVDITGLPALTVAISEGDTCAPQRTA</sequence>
<dbReference type="Pfam" id="PF01557">
    <property type="entry name" value="FAA_hydrolase"/>
    <property type="match status" value="1"/>
</dbReference>
<gene>
    <name evidence="3" type="ORF">GCM10010191_71270</name>
</gene>
<reference evidence="3 4" key="1">
    <citation type="journal article" date="2019" name="Int. J. Syst. Evol. Microbiol.">
        <title>The Global Catalogue of Microorganisms (GCM) 10K type strain sequencing project: providing services to taxonomists for standard genome sequencing and annotation.</title>
        <authorList>
            <consortium name="The Broad Institute Genomics Platform"/>
            <consortium name="The Broad Institute Genome Sequencing Center for Infectious Disease"/>
            <person name="Wu L."/>
            <person name="Ma J."/>
        </authorList>
    </citation>
    <scope>NUCLEOTIDE SEQUENCE [LARGE SCALE GENOMIC DNA]</scope>
    <source>
        <strain evidence="3 4">JCM 3325</strain>
    </source>
</reference>
<organism evidence="3 4">
    <name type="scientific">Actinomadura vinacea</name>
    <dbReference type="NCBI Taxonomy" id="115336"/>
    <lineage>
        <taxon>Bacteria</taxon>
        <taxon>Bacillati</taxon>
        <taxon>Actinomycetota</taxon>
        <taxon>Actinomycetes</taxon>
        <taxon>Streptosporangiales</taxon>
        <taxon>Thermomonosporaceae</taxon>
        <taxon>Actinomadura</taxon>
    </lineage>
</organism>
<protein>
    <submittedName>
        <fullName evidence="3">Fumarylacetoacetate hydrolase family protein</fullName>
    </submittedName>
</protein>
<keyword evidence="3" id="KW-0378">Hydrolase</keyword>
<evidence type="ECO:0000313" key="4">
    <source>
        <dbReference type="Proteomes" id="UP001501231"/>
    </source>
</evidence>
<dbReference type="PANTHER" id="PTHR11820">
    <property type="entry name" value="ACYLPYRUVASE"/>
    <property type="match status" value="1"/>
</dbReference>
<dbReference type="SUPFAM" id="SSF56529">
    <property type="entry name" value="FAH"/>
    <property type="match status" value="1"/>
</dbReference>
<proteinExistence type="predicted"/>
<comment type="caution">
    <text evidence="3">The sequence shown here is derived from an EMBL/GenBank/DDBJ whole genome shotgun (WGS) entry which is preliminary data.</text>
</comment>
<dbReference type="RefSeq" id="WP_344595043.1">
    <property type="nucleotide sequence ID" value="NZ_BAAARW010000027.1"/>
</dbReference>
<dbReference type="InterPro" id="IPR011234">
    <property type="entry name" value="Fumarylacetoacetase-like_C"/>
</dbReference>
<dbReference type="GO" id="GO:0016787">
    <property type="term" value="F:hydrolase activity"/>
    <property type="evidence" value="ECO:0007669"/>
    <property type="project" value="UniProtKB-KW"/>
</dbReference>
<dbReference type="Gene3D" id="3.90.850.10">
    <property type="entry name" value="Fumarylacetoacetase-like, C-terminal domain"/>
    <property type="match status" value="1"/>
</dbReference>
<keyword evidence="1" id="KW-0479">Metal-binding</keyword>
<dbReference type="PANTHER" id="PTHR11820:SF90">
    <property type="entry name" value="FLUTATHIONE S-TRANSFERASE"/>
    <property type="match status" value="1"/>
</dbReference>
<dbReference type="InterPro" id="IPR036663">
    <property type="entry name" value="Fumarylacetoacetase_C_sf"/>
</dbReference>
<keyword evidence="4" id="KW-1185">Reference proteome</keyword>
<dbReference type="Proteomes" id="UP001501231">
    <property type="component" value="Unassembled WGS sequence"/>
</dbReference>
<evidence type="ECO:0000259" key="2">
    <source>
        <dbReference type="Pfam" id="PF01557"/>
    </source>
</evidence>